<feature type="transmembrane region" description="Helical" evidence="1">
    <location>
        <begin position="6"/>
        <end position="39"/>
    </location>
</feature>
<evidence type="ECO:0000313" key="3">
    <source>
        <dbReference type="EMBL" id="AIE97092.1"/>
    </source>
</evidence>
<dbReference type="InterPro" id="IPR001623">
    <property type="entry name" value="DnaJ_domain"/>
</dbReference>
<dbReference type="Gene3D" id="1.10.287.110">
    <property type="entry name" value="DnaJ domain"/>
    <property type="match status" value="1"/>
</dbReference>
<keyword evidence="1" id="KW-0472">Membrane</keyword>
<dbReference type="PROSITE" id="PS50076">
    <property type="entry name" value="DNAJ_2"/>
    <property type="match status" value="1"/>
</dbReference>
<feature type="domain" description="J" evidence="2">
    <location>
        <begin position="65"/>
        <end position="133"/>
    </location>
</feature>
<keyword evidence="1" id="KW-0812">Transmembrane</keyword>
<dbReference type="AlphaFoldDB" id="A0A075G5R4"/>
<accession>A0A075G5R4</accession>
<dbReference type="PRINTS" id="PR00625">
    <property type="entry name" value="JDOMAIN"/>
</dbReference>
<name>A0A075G5R4_9ARCH</name>
<dbReference type="InterPro" id="IPR036869">
    <property type="entry name" value="J_dom_sf"/>
</dbReference>
<organism evidence="3">
    <name type="scientific">uncultured marine thaumarchaeote AD1000_89_F09</name>
    <dbReference type="NCBI Taxonomy" id="1455947"/>
    <lineage>
        <taxon>Archaea</taxon>
        <taxon>Nitrososphaerota</taxon>
        <taxon>environmental samples</taxon>
    </lineage>
</organism>
<dbReference type="EMBL" id="KF900497">
    <property type="protein sequence ID" value="AIE97092.1"/>
    <property type="molecule type" value="Genomic_DNA"/>
</dbReference>
<dbReference type="SUPFAM" id="SSF46565">
    <property type="entry name" value="Chaperone J-domain"/>
    <property type="match status" value="1"/>
</dbReference>
<sequence>MVFQFILAGILLLVVIVYFAVVYWQITLTIIGVIAFLWWFSNRRKRRNSDEQYEYVEQESSNYQKHFEILHLNQDATIQQVKEQYRRFVQMYHPDKTCIGKKQSEEMFILVTEAKEELEEYFRLSNKKISEQGVM</sequence>
<proteinExistence type="predicted"/>
<dbReference type="CDD" id="cd06257">
    <property type="entry name" value="DnaJ"/>
    <property type="match status" value="1"/>
</dbReference>
<dbReference type="Pfam" id="PF00226">
    <property type="entry name" value="DnaJ"/>
    <property type="match status" value="1"/>
</dbReference>
<keyword evidence="1" id="KW-1133">Transmembrane helix</keyword>
<protein>
    <submittedName>
        <fullName evidence="3">DnaJ-class molecular chaperone</fullName>
    </submittedName>
</protein>
<evidence type="ECO:0000259" key="2">
    <source>
        <dbReference type="PROSITE" id="PS50076"/>
    </source>
</evidence>
<evidence type="ECO:0000256" key="1">
    <source>
        <dbReference type="SAM" id="Phobius"/>
    </source>
</evidence>
<dbReference type="SMART" id="SM00271">
    <property type="entry name" value="DnaJ"/>
    <property type="match status" value="1"/>
</dbReference>
<reference evidence="3" key="1">
    <citation type="journal article" date="2014" name="Genome Biol. Evol.">
        <title>Pangenome evidence for extensive interdomain horizontal transfer affecting lineage core and shell genes in uncultured planktonic thaumarchaeota and euryarchaeota.</title>
        <authorList>
            <person name="Deschamps P."/>
            <person name="Zivanovic Y."/>
            <person name="Moreira D."/>
            <person name="Rodriguez-Valera F."/>
            <person name="Lopez-Garcia P."/>
        </authorList>
    </citation>
    <scope>NUCLEOTIDE SEQUENCE</scope>
</reference>